<gene>
    <name evidence="1" type="ORF">KQP761_LOCUS28059</name>
</gene>
<accession>A0A816DSQ2</accession>
<sequence>MSPDCMQLYSEGKKRCNLHHDDFDRLSRWSGDCIETSCPKLGEFHQEEKGTTIEIP</sequence>
<dbReference type="AlphaFoldDB" id="A0A816DSQ2"/>
<dbReference type="EMBL" id="CAJNOW010015319">
    <property type="protein sequence ID" value="CAF1640960.1"/>
    <property type="molecule type" value="Genomic_DNA"/>
</dbReference>
<evidence type="ECO:0000313" key="2">
    <source>
        <dbReference type="Proteomes" id="UP000663834"/>
    </source>
</evidence>
<organism evidence="1 2">
    <name type="scientific">Rotaria magnacalcarata</name>
    <dbReference type="NCBI Taxonomy" id="392030"/>
    <lineage>
        <taxon>Eukaryota</taxon>
        <taxon>Metazoa</taxon>
        <taxon>Spiralia</taxon>
        <taxon>Gnathifera</taxon>
        <taxon>Rotifera</taxon>
        <taxon>Eurotatoria</taxon>
        <taxon>Bdelloidea</taxon>
        <taxon>Philodinida</taxon>
        <taxon>Philodinidae</taxon>
        <taxon>Rotaria</taxon>
    </lineage>
</organism>
<feature type="non-terminal residue" evidence="1">
    <location>
        <position position="56"/>
    </location>
</feature>
<proteinExistence type="predicted"/>
<reference evidence="1" key="1">
    <citation type="submission" date="2021-02" db="EMBL/GenBank/DDBJ databases">
        <authorList>
            <person name="Nowell W R."/>
        </authorList>
    </citation>
    <scope>NUCLEOTIDE SEQUENCE</scope>
</reference>
<name>A0A816DSQ2_9BILA</name>
<dbReference type="Proteomes" id="UP000663834">
    <property type="component" value="Unassembled WGS sequence"/>
</dbReference>
<comment type="caution">
    <text evidence="1">The sequence shown here is derived from an EMBL/GenBank/DDBJ whole genome shotgun (WGS) entry which is preliminary data.</text>
</comment>
<evidence type="ECO:0000313" key="1">
    <source>
        <dbReference type="EMBL" id="CAF1640960.1"/>
    </source>
</evidence>
<protein>
    <submittedName>
        <fullName evidence="1">Uncharacterized protein</fullName>
    </submittedName>
</protein>